<comment type="pathway">
    <text evidence="1">Glycolipid metabolism; diglucosyl-diacylglycerol biosynthesis.</text>
</comment>
<evidence type="ECO:0000256" key="6">
    <source>
        <dbReference type="ARBA" id="ARBA00048128"/>
    </source>
</evidence>
<sequence>MKVQKAIIPAAGLGTRFLPATKAQPKEMLPIVDKPTLQYIIEEAVASGIEEILIITGRNKKSIEDHFDKSVELELELEKKGKDDLLEEIRNISDMVNIHYIRQKEPKGLGHAIHCAKSFIGNEPFAVLLGDDIVDAEVPCLKQMIEVYNEYKTTILGVQEVPQEDVNKYGIVAGKYIEDRVYKVKDLVEKPAVQESPSNVAILGRYIISPEIFNILENTEPGKGGEIQLTDALKVLAQKEAMYAYNFKGKRYDVGDKLGFLQATVEFALKREDLKEEFLHYLTAVVEKENNRAAVELAVDLENATS</sequence>
<comment type="catalytic activity">
    <reaction evidence="6 7">
        <text>alpha-D-glucose 1-phosphate + UTP + H(+) = UDP-alpha-D-glucose + diphosphate</text>
        <dbReference type="Rhea" id="RHEA:19889"/>
        <dbReference type="ChEBI" id="CHEBI:15378"/>
        <dbReference type="ChEBI" id="CHEBI:33019"/>
        <dbReference type="ChEBI" id="CHEBI:46398"/>
        <dbReference type="ChEBI" id="CHEBI:58601"/>
        <dbReference type="ChEBI" id="CHEBI:58885"/>
        <dbReference type="EC" id="2.7.7.9"/>
    </reaction>
</comment>
<dbReference type="AlphaFoldDB" id="A0A239L2I3"/>
<keyword evidence="10" id="KW-1185">Reference proteome</keyword>
<evidence type="ECO:0000313" key="9">
    <source>
        <dbReference type="EMBL" id="SNT24098.1"/>
    </source>
</evidence>
<evidence type="ECO:0000256" key="7">
    <source>
        <dbReference type="RuleBase" id="RU361259"/>
    </source>
</evidence>
<dbReference type="CDD" id="cd02541">
    <property type="entry name" value="UGPase_prokaryotic"/>
    <property type="match status" value="1"/>
</dbReference>
<dbReference type="GO" id="GO:0003983">
    <property type="term" value="F:UTP:glucose-1-phosphate uridylyltransferase activity"/>
    <property type="evidence" value="ECO:0007669"/>
    <property type="project" value="UniProtKB-EC"/>
</dbReference>
<proteinExistence type="inferred from homology"/>
<protein>
    <recommendedName>
        <fullName evidence="3 7">UTP--glucose-1-phosphate uridylyltransferase</fullName>
        <ecNumber evidence="3 7">2.7.7.9</ecNumber>
    </recommendedName>
    <alternativeName>
        <fullName evidence="7">UDP-glucose pyrophosphorylase</fullName>
    </alternativeName>
</protein>
<evidence type="ECO:0000259" key="8">
    <source>
        <dbReference type="Pfam" id="PF00483"/>
    </source>
</evidence>
<dbReference type="FunFam" id="3.90.550.10:FF:000045">
    <property type="entry name" value="UTP--glucose-1-phosphate uridylyltransferase"/>
    <property type="match status" value="1"/>
</dbReference>
<dbReference type="Gene3D" id="3.90.550.10">
    <property type="entry name" value="Spore Coat Polysaccharide Biosynthesis Protein SpsA, Chain A"/>
    <property type="match status" value="1"/>
</dbReference>
<keyword evidence="5 7" id="KW-0548">Nucleotidyltransferase</keyword>
<feature type="domain" description="Nucleotidyl transferase" evidence="8">
    <location>
        <begin position="5"/>
        <end position="265"/>
    </location>
</feature>
<dbReference type="RefSeq" id="WP_089285545.1">
    <property type="nucleotide sequence ID" value="NZ_FZOJ01000060.1"/>
</dbReference>
<dbReference type="InterPro" id="IPR005771">
    <property type="entry name" value="GalU_uridylyltTrfase_bac/arc"/>
</dbReference>
<name>A0A239L2I3_9FIRM</name>
<evidence type="ECO:0000313" key="10">
    <source>
        <dbReference type="Proteomes" id="UP000198304"/>
    </source>
</evidence>
<dbReference type="OrthoDB" id="9803871at2"/>
<keyword evidence="4 7" id="KW-0808">Transferase</keyword>
<dbReference type="EC" id="2.7.7.9" evidence="3 7"/>
<organism evidence="9 10">
    <name type="scientific">Anaerovirgula multivorans</name>
    <dbReference type="NCBI Taxonomy" id="312168"/>
    <lineage>
        <taxon>Bacteria</taxon>
        <taxon>Bacillati</taxon>
        <taxon>Bacillota</taxon>
        <taxon>Clostridia</taxon>
        <taxon>Peptostreptococcales</taxon>
        <taxon>Natronincolaceae</taxon>
        <taxon>Anaerovirgula</taxon>
    </lineage>
</organism>
<evidence type="ECO:0000256" key="4">
    <source>
        <dbReference type="ARBA" id="ARBA00022679"/>
    </source>
</evidence>
<reference evidence="9 10" key="1">
    <citation type="submission" date="2017-06" db="EMBL/GenBank/DDBJ databases">
        <authorList>
            <person name="Kim H.J."/>
            <person name="Triplett B.A."/>
        </authorList>
    </citation>
    <scope>NUCLEOTIDE SEQUENCE [LARGE SCALE GENOMIC DNA]</scope>
    <source>
        <strain evidence="9 10">SCA</strain>
    </source>
</reference>
<evidence type="ECO:0000256" key="2">
    <source>
        <dbReference type="ARBA" id="ARBA00006890"/>
    </source>
</evidence>
<dbReference type="EMBL" id="FZOJ01000060">
    <property type="protein sequence ID" value="SNT24098.1"/>
    <property type="molecule type" value="Genomic_DNA"/>
</dbReference>
<comment type="similarity">
    <text evidence="2 7">Belongs to the UDPGP type 2 family.</text>
</comment>
<dbReference type="Pfam" id="PF00483">
    <property type="entry name" value="NTP_transferase"/>
    <property type="match status" value="1"/>
</dbReference>
<dbReference type="NCBIfam" id="TIGR01099">
    <property type="entry name" value="galU"/>
    <property type="match status" value="1"/>
</dbReference>
<evidence type="ECO:0000256" key="1">
    <source>
        <dbReference type="ARBA" id="ARBA00005164"/>
    </source>
</evidence>
<evidence type="ECO:0000256" key="3">
    <source>
        <dbReference type="ARBA" id="ARBA00012415"/>
    </source>
</evidence>
<dbReference type="GO" id="GO:0006011">
    <property type="term" value="P:UDP-alpha-D-glucose metabolic process"/>
    <property type="evidence" value="ECO:0007669"/>
    <property type="project" value="InterPro"/>
</dbReference>
<accession>A0A239L2I3</accession>
<dbReference type="SUPFAM" id="SSF53448">
    <property type="entry name" value="Nucleotide-diphospho-sugar transferases"/>
    <property type="match status" value="1"/>
</dbReference>
<dbReference type="InterPro" id="IPR029044">
    <property type="entry name" value="Nucleotide-diphossugar_trans"/>
</dbReference>
<dbReference type="InterPro" id="IPR005835">
    <property type="entry name" value="NTP_transferase_dom"/>
</dbReference>
<gene>
    <name evidence="9" type="ORF">SAMN05446037_10603</name>
</gene>
<dbReference type="Proteomes" id="UP000198304">
    <property type="component" value="Unassembled WGS sequence"/>
</dbReference>
<evidence type="ECO:0000256" key="5">
    <source>
        <dbReference type="ARBA" id="ARBA00022695"/>
    </source>
</evidence>
<dbReference type="PANTHER" id="PTHR43197">
    <property type="entry name" value="UTP--GLUCOSE-1-PHOSPHATE URIDYLYLTRANSFERASE"/>
    <property type="match status" value="1"/>
</dbReference>
<dbReference type="PANTHER" id="PTHR43197:SF1">
    <property type="entry name" value="UTP--GLUCOSE-1-PHOSPHATE URIDYLYLTRANSFERASE"/>
    <property type="match status" value="1"/>
</dbReference>